<evidence type="ECO:0008006" key="3">
    <source>
        <dbReference type="Google" id="ProtNLM"/>
    </source>
</evidence>
<sequence>MNIRLHKNARTTPVIRRDIQQPTGSDYELAERFGVTRDTIRKWRKRTPQQDFGHTAHRLQTSSMRARKKWWCSGARPCACCWTT</sequence>
<reference evidence="1 2" key="1">
    <citation type="submission" date="2016-10" db="EMBL/GenBank/DDBJ databases">
        <authorList>
            <person name="de Groot N.N."/>
        </authorList>
    </citation>
    <scope>NUCLEOTIDE SEQUENCE [LARGE SCALE GENOMIC DNA]</scope>
    <source>
        <strain evidence="1 2">DSM 16957</strain>
    </source>
</reference>
<dbReference type="Proteomes" id="UP000199603">
    <property type="component" value="Unassembled WGS sequence"/>
</dbReference>
<dbReference type="STRING" id="265719.SAMN04488509_11091"/>
<keyword evidence="2" id="KW-1185">Reference proteome</keyword>
<name>A0A1G6YQC9_9GAMM</name>
<dbReference type="RefSeq" id="WP_143006695.1">
    <property type="nucleotide sequence ID" value="NZ_FNAG01000010.1"/>
</dbReference>
<evidence type="ECO:0000313" key="1">
    <source>
        <dbReference type="EMBL" id="SDD91857.1"/>
    </source>
</evidence>
<proteinExistence type="predicted"/>
<dbReference type="EMBL" id="FNAG01000010">
    <property type="protein sequence ID" value="SDD91857.1"/>
    <property type="molecule type" value="Genomic_DNA"/>
</dbReference>
<accession>A0A1G6YQC9</accession>
<protein>
    <recommendedName>
        <fullName evidence="3">Homeodomain-like domain-containing protein</fullName>
    </recommendedName>
</protein>
<evidence type="ECO:0000313" key="2">
    <source>
        <dbReference type="Proteomes" id="UP000199603"/>
    </source>
</evidence>
<dbReference type="AlphaFoldDB" id="A0A1G6YQC9"/>
<organism evidence="1 2">
    <name type="scientific">Aquimonas voraii</name>
    <dbReference type="NCBI Taxonomy" id="265719"/>
    <lineage>
        <taxon>Bacteria</taxon>
        <taxon>Pseudomonadati</taxon>
        <taxon>Pseudomonadota</taxon>
        <taxon>Gammaproteobacteria</taxon>
        <taxon>Lysobacterales</taxon>
        <taxon>Lysobacteraceae</taxon>
        <taxon>Aquimonas</taxon>
    </lineage>
</organism>
<gene>
    <name evidence="1" type="ORF">SAMN04488509_11091</name>
</gene>
<dbReference type="OrthoDB" id="6000949at2"/>